<dbReference type="EMBL" id="FXAM01000001">
    <property type="protein sequence ID" value="SMF93332.1"/>
    <property type="molecule type" value="Genomic_DNA"/>
</dbReference>
<keyword evidence="2" id="KW-1185">Reference proteome</keyword>
<dbReference type="STRING" id="1760988.SAMN02949497_0610"/>
<evidence type="ECO:0008006" key="3">
    <source>
        <dbReference type="Google" id="ProtNLM"/>
    </source>
</evidence>
<dbReference type="OrthoDB" id="9957461at2"/>
<evidence type="ECO:0000313" key="2">
    <source>
        <dbReference type="Proteomes" id="UP000192923"/>
    </source>
</evidence>
<dbReference type="Proteomes" id="UP000192923">
    <property type="component" value="Unassembled WGS sequence"/>
</dbReference>
<evidence type="ECO:0000313" key="1">
    <source>
        <dbReference type="EMBL" id="SMF93332.1"/>
    </source>
</evidence>
<gene>
    <name evidence="1" type="ORF">SAMN02949497_0610</name>
</gene>
<dbReference type="RefSeq" id="WP_085209823.1">
    <property type="nucleotide sequence ID" value="NZ_FXAM01000001.1"/>
</dbReference>
<proteinExistence type="predicted"/>
<dbReference type="PROSITE" id="PS51257">
    <property type="entry name" value="PROKAR_LIPOPROTEIN"/>
    <property type="match status" value="1"/>
</dbReference>
<reference evidence="1 2" key="1">
    <citation type="submission" date="2016-12" db="EMBL/GenBank/DDBJ databases">
        <authorList>
            <person name="Song W.-J."/>
            <person name="Kurnit D.M."/>
        </authorList>
    </citation>
    <scope>NUCLEOTIDE SEQUENCE [LARGE SCALE GENOMIC DNA]</scope>
    <source>
        <strain evidence="1 2">175</strain>
    </source>
</reference>
<sequence>MHKKLILTGAIAVLLGGCALLGKHYPPPPPGLTAEEAADRLEESKREYDTCIQNREPGRPTCDRLEDLYERDKANYEALSR</sequence>
<organism evidence="1 2">
    <name type="scientific">Methylomagnum ishizawai</name>
    <dbReference type="NCBI Taxonomy" id="1760988"/>
    <lineage>
        <taxon>Bacteria</taxon>
        <taxon>Pseudomonadati</taxon>
        <taxon>Pseudomonadota</taxon>
        <taxon>Gammaproteobacteria</taxon>
        <taxon>Methylococcales</taxon>
        <taxon>Methylococcaceae</taxon>
        <taxon>Methylomagnum</taxon>
    </lineage>
</organism>
<dbReference type="AlphaFoldDB" id="A0A1Y6CYD0"/>
<accession>A0A1Y6CYD0</accession>
<name>A0A1Y6CYD0_9GAMM</name>
<protein>
    <recommendedName>
        <fullName evidence="3">EexN family lipoprotein</fullName>
    </recommendedName>
</protein>